<dbReference type="STRING" id="1661398.A0A482VPU4"/>
<gene>
    <name evidence="7" type="ORF">BDFB_011937</name>
</gene>
<dbReference type="PANTHER" id="PTHR24096">
    <property type="entry name" value="LONG-CHAIN-FATTY-ACID--COA LIGASE"/>
    <property type="match status" value="1"/>
</dbReference>
<feature type="domain" description="AMP-dependent synthetase/ligase" evidence="5">
    <location>
        <begin position="2"/>
        <end position="152"/>
    </location>
</feature>
<comment type="subcellular location">
    <subcellularLocation>
        <location evidence="1">Peroxisome</location>
    </subcellularLocation>
</comment>
<keyword evidence="3" id="KW-0436">Ligase</keyword>
<evidence type="ECO:0000259" key="5">
    <source>
        <dbReference type="Pfam" id="PF00501"/>
    </source>
</evidence>
<dbReference type="InterPro" id="IPR025110">
    <property type="entry name" value="AMP-bd_C"/>
</dbReference>
<dbReference type="OrthoDB" id="10253869at2759"/>
<comment type="caution">
    <text evidence="7">The sequence shown here is derived from an EMBL/GenBank/DDBJ whole genome shotgun (WGS) entry which is preliminary data.</text>
</comment>
<evidence type="ECO:0000256" key="1">
    <source>
        <dbReference type="ARBA" id="ARBA00004275"/>
    </source>
</evidence>
<organism evidence="7 8">
    <name type="scientific">Asbolus verrucosus</name>
    <name type="common">Desert ironclad beetle</name>
    <dbReference type="NCBI Taxonomy" id="1661398"/>
    <lineage>
        <taxon>Eukaryota</taxon>
        <taxon>Metazoa</taxon>
        <taxon>Ecdysozoa</taxon>
        <taxon>Arthropoda</taxon>
        <taxon>Hexapoda</taxon>
        <taxon>Insecta</taxon>
        <taxon>Pterygota</taxon>
        <taxon>Neoptera</taxon>
        <taxon>Endopterygota</taxon>
        <taxon>Coleoptera</taxon>
        <taxon>Polyphaga</taxon>
        <taxon>Cucujiformia</taxon>
        <taxon>Tenebrionidae</taxon>
        <taxon>Pimeliinae</taxon>
        <taxon>Asbolus</taxon>
    </lineage>
</organism>
<reference evidence="7 8" key="1">
    <citation type="submission" date="2017-03" db="EMBL/GenBank/DDBJ databases">
        <title>Genome of the blue death feigning beetle - Asbolus verrucosus.</title>
        <authorList>
            <person name="Rider S.D."/>
        </authorList>
    </citation>
    <scope>NUCLEOTIDE SEQUENCE [LARGE SCALE GENOMIC DNA]</scope>
    <source>
        <strain evidence="7">Butters</strain>
        <tissue evidence="7">Head and leg muscle</tissue>
    </source>
</reference>
<dbReference type="EMBL" id="QDEB01080208">
    <property type="protein sequence ID" value="RZC34428.1"/>
    <property type="molecule type" value="Genomic_DNA"/>
</dbReference>
<feature type="non-terminal residue" evidence="7">
    <location>
        <position position="1"/>
    </location>
</feature>
<evidence type="ECO:0000256" key="4">
    <source>
        <dbReference type="ARBA" id="ARBA00023140"/>
    </source>
</evidence>
<dbReference type="GO" id="GO:0005777">
    <property type="term" value="C:peroxisome"/>
    <property type="evidence" value="ECO:0007669"/>
    <property type="project" value="UniProtKB-SubCell"/>
</dbReference>
<keyword evidence="4" id="KW-0576">Peroxisome</keyword>
<dbReference type="SUPFAM" id="SSF56801">
    <property type="entry name" value="Acetyl-CoA synthetase-like"/>
    <property type="match status" value="1"/>
</dbReference>
<evidence type="ECO:0000259" key="6">
    <source>
        <dbReference type="Pfam" id="PF13193"/>
    </source>
</evidence>
<dbReference type="Gene3D" id="3.30.300.30">
    <property type="match status" value="1"/>
</dbReference>
<dbReference type="InterPro" id="IPR000873">
    <property type="entry name" value="AMP-dep_synth/lig_dom"/>
</dbReference>
<name>A0A482VPU4_ASBVE</name>
<dbReference type="Pfam" id="PF13193">
    <property type="entry name" value="AMP-binding_C"/>
    <property type="match status" value="1"/>
</dbReference>
<keyword evidence="8" id="KW-1185">Reference proteome</keyword>
<comment type="similarity">
    <text evidence="2">Belongs to the ATP-dependent AMP-binding enzyme family.</text>
</comment>
<sequence length="291" mass="32464">ILNAAFYSGSTLLILDHFNPKVFLEIIENYKVEQLFLVPPLINFLINSSLTEHHNLSTVKHIHNSAASLLEEDSKILKAKFNLKALHQLYGLTETTGVVIHTLGNEPYPMGSCGKLVARCQLKIVDVKTREKMGANANGEICIKTSRNMKGYINDTEKTNAAFDSEGFLRTGDIGHYDEEGFIFIVGRIKDLINYKGHKVSPIEIENILLKHPSVKDAAVVGKSDRRAGETAVGFIVKKEGTAVSEQEIFDYLSKFVGVEKRLHGGIHFVDVIPKSVNGKILRKELQKMFE</sequence>
<dbReference type="FunFam" id="3.30.300.30:FF:000007">
    <property type="entry name" value="4-coumarate--CoA ligase 2"/>
    <property type="match status" value="1"/>
</dbReference>
<evidence type="ECO:0000313" key="8">
    <source>
        <dbReference type="Proteomes" id="UP000292052"/>
    </source>
</evidence>
<dbReference type="Pfam" id="PF00501">
    <property type="entry name" value="AMP-binding"/>
    <property type="match status" value="1"/>
</dbReference>
<accession>A0A482VPU4</accession>
<dbReference type="GO" id="GO:0016405">
    <property type="term" value="F:CoA-ligase activity"/>
    <property type="evidence" value="ECO:0007669"/>
    <property type="project" value="TreeGrafter"/>
</dbReference>
<evidence type="ECO:0000313" key="7">
    <source>
        <dbReference type="EMBL" id="RZC34428.1"/>
    </source>
</evidence>
<dbReference type="InterPro" id="IPR045851">
    <property type="entry name" value="AMP-bd_C_sf"/>
</dbReference>
<dbReference type="Gene3D" id="2.30.38.10">
    <property type="entry name" value="Luciferase, Domain 3"/>
    <property type="match status" value="1"/>
</dbReference>
<dbReference type="PANTHER" id="PTHR24096:SF149">
    <property type="entry name" value="AMP-BINDING DOMAIN-CONTAINING PROTEIN-RELATED"/>
    <property type="match status" value="1"/>
</dbReference>
<feature type="domain" description="AMP-binding enzyme C-terminal" evidence="6">
    <location>
        <begin position="204"/>
        <end position="280"/>
    </location>
</feature>
<evidence type="ECO:0000256" key="2">
    <source>
        <dbReference type="ARBA" id="ARBA00006432"/>
    </source>
</evidence>
<dbReference type="Proteomes" id="UP000292052">
    <property type="component" value="Unassembled WGS sequence"/>
</dbReference>
<dbReference type="Gene3D" id="3.40.50.980">
    <property type="match status" value="1"/>
</dbReference>
<protein>
    <submittedName>
        <fullName evidence="7">AMP-binding domain containing protein</fullName>
    </submittedName>
</protein>
<evidence type="ECO:0000256" key="3">
    <source>
        <dbReference type="ARBA" id="ARBA00022598"/>
    </source>
</evidence>
<proteinExistence type="inferred from homology"/>
<dbReference type="AlphaFoldDB" id="A0A482VPU4"/>